<evidence type="ECO:0008006" key="3">
    <source>
        <dbReference type="Google" id="ProtNLM"/>
    </source>
</evidence>
<dbReference type="OrthoDB" id="2156382at2"/>
<dbReference type="RefSeq" id="WP_047391355.1">
    <property type="nucleotide sequence ID" value="NZ_FOQE01000006.1"/>
</dbReference>
<dbReference type="Proteomes" id="UP000198668">
    <property type="component" value="Unassembled WGS sequence"/>
</dbReference>
<reference evidence="1 2" key="1">
    <citation type="submission" date="2016-10" db="EMBL/GenBank/DDBJ databases">
        <authorList>
            <person name="de Groot N.N."/>
        </authorList>
    </citation>
    <scope>NUCLEOTIDE SEQUENCE [LARGE SCALE GENOMIC DNA]</scope>
    <source>
        <strain evidence="1 2">DSM 27630</strain>
    </source>
</reference>
<dbReference type="AlphaFoldDB" id="A0A1I3BH60"/>
<accession>A0A1I3BH60</accession>
<dbReference type="EMBL" id="FOQE01000006">
    <property type="protein sequence ID" value="SFH61623.1"/>
    <property type="molecule type" value="Genomic_DNA"/>
</dbReference>
<organism evidence="1 2">
    <name type="scientific">Pisciglobus halotolerans</name>
    <dbReference type="NCBI Taxonomy" id="745365"/>
    <lineage>
        <taxon>Bacteria</taxon>
        <taxon>Bacillati</taxon>
        <taxon>Bacillota</taxon>
        <taxon>Bacilli</taxon>
        <taxon>Lactobacillales</taxon>
        <taxon>Carnobacteriaceae</taxon>
    </lineage>
</organism>
<gene>
    <name evidence="1" type="ORF">SAMN04489868_10695</name>
</gene>
<keyword evidence="2" id="KW-1185">Reference proteome</keyword>
<name>A0A1I3BH60_9LACT</name>
<evidence type="ECO:0000313" key="1">
    <source>
        <dbReference type="EMBL" id="SFH61623.1"/>
    </source>
</evidence>
<sequence>MTTLTDNFEELLRSKKIPLKKNVIQKGQILYNGNFRLSETQSLPFGIVFDSKDNPVIDYQITYHRLAYVADYSKREAVLDLINELNQLKSGYYTVCLGGDGEIYLKLLGRTSDDILPVYEMMVFGSSIAKALLPEISQVLDPA</sequence>
<protein>
    <recommendedName>
        <fullName evidence="3">Sensory transduction regulator</fullName>
    </recommendedName>
</protein>
<evidence type="ECO:0000313" key="2">
    <source>
        <dbReference type="Proteomes" id="UP000198668"/>
    </source>
</evidence>
<proteinExistence type="predicted"/>